<keyword evidence="11" id="KW-1185">Reference proteome</keyword>
<proteinExistence type="predicted"/>
<dbReference type="InterPro" id="IPR011054">
    <property type="entry name" value="Rudment_hybrid_motif"/>
</dbReference>
<dbReference type="Pfam" id="PF02786">
    <property type="entry name" value="CPSase_L_D2"/>
    <property type="match status" value="1"/>
</dbReference>
<accession>A0ABX8QUI0</accession>
<evidence type="ECO:0000313" key="11">
    <source>
        <dbReference type="Proteomes" id="UP001049518"/>
    </source>
</evidence>
<organism evidence="10 11">
    <name type="scientific">Actinomadura graeca</name>
    <dbReference type="NCBI Taxonomy" id="2750812"/>
    <lineage>
        <taxon>Bacteria</taxon>
        <taxon>Bacillati</taxon>
        <taxon>Actinomycetota</taxon>
        <taxon>Actinomycetes</taxon>
        <taxon>Streptosporangiales</taxon>
        <taxon>Thermomonosporaceae</taxon>
        <taxon>Actinomadura</taxon>
    </lineage>
</organism>
<dbReference type="PROSITE" id="PS00867">
    <property type="entry name" value="CPSASE_2"/>
    <property type="match status" value="1"/>
</dbReference>
<dbReference type="SMART" id="SM00878">
    <property type="entry name" value="Biotin_carb_C"/>
    <property type="match status" value="1"/>
</dbReference>
<dbReference type="Pfam" id="PF02785">
    <property type="entry name" value="Biotin_carb_C"/>
    <property type="match status" value="1"/>
</dbReference>
<comment type="catalytic activity">
    <reaction evidence="6">
        <text>N(6)-biotinyl-L-lysyl-[protein] + hydrogencarbonate + ATP = N(6)-carboxybiotinyl-L-lysyl-[protein] + ADP + phosphate + H(+)</text>
        <dbReference type="Rhea" id="RHEA:13501"/>
        <dbReference type="Rhea" id="RHEA-COMP:10505"/>
        <dbReference type="Rhea" id="RHEA-COMP:10506"/>
        <dbReference type="ChEBI" id="CHEBI:15378"/>
        <dbReference type="ChEBI" id="CHEBI:17544"/>
        <dbReference type="ChEBI" id="CHEBI:30616"/>
        <dbReference type="ChEBI" id="CHEBI:43474"/>
        <dbReference type="ChEBI" id="CHEBI:83144"/>
        <dbReference type="ChEBI" id="CHEBI:83145"/>
        <dbReference type="ChEBI" id="CHEBI:456216"/>
        <dbReference type="EC" id="6.3.4.14"/>
    </reaction>
</comment>
<feature type="domain" description="ATP-grasp" evidence="8">
    <location>
        <begin position="133"/>
        <end position="329"/>
    </location>
</feature>
<dbReference type="SUPFAM" id="SSF52440">
    <property type="entry name" value="PreATP-grasp domain"/>
    <property type="match status" value="1"/>
</dbReference>
<dbReference type="PROSITE" id="PS50975">
    <property type="entry name" value="ATP_GRASP"/>
    <property type="match status" value="1"/>
</dbReference>
<feature type="domain" description="Biotin carboxylation" evidence="9">
    <location>
        <begin position="14"/>
        <end position="458"/>
    </location>
</feature>
<dbReference type="InterPro" id="IPR051602">
    <property type="entry name" value="ACC_Biotin_Carboxylase"/>
</dbReference>
<dbReference type="PROSITE" id="PS50979">
    <property type="entry name" value="BC"/>
    <property type="match status" value="1"/>
</dbReference>
<evidence type="ECO:0000256" key="6">
    <source>
        <dbReference type="ARBA" id="ARBA00048600"/>
    </source>
</evidence>
<dbReference type="Proteomes" id="UP001049518">
    <property type="component" value="Chromosome"/>
</dbReference>
<evidence type="ECO:0000259" key="8">
    <source>
        <dbReference type="PROSITE" id="PS50975"/>
    </source>
</evidence>
<dbReference type="RefSeq" id="WP_231334233.1">
    <property type="nucleotide sequence ID" value="NZ_CP059572.1"/>
</dbReference>
<dbReference type="InterPro" id="IPR011764">
    <property type="entry name" value="Biotin_carboxylation_dom"/>
</dbReference>
<protein>
    <recommendedName>
        <fullName evidence="2">biotin carboxylase</fullName>
        <ecNumber evidence="2">6.3.4.14</ecNumber>
    </recommendedName>
</protein>
<dbReference type="EC" id="6.3.4.14" evidence="2"/>
<evidence type="ECO:0000313" key="10">
    <source>
        <dbReference type="EMBL" id="QXJ21102.1"/>
    </source>
</evidence>
<dbReference type="EMBL" id="CP059572">
    <property type="protein sequence ID" value="QXJ21102.1"/>
    <property type="molecule type" value="Genomic_DNA"/>
</dbReference>
<dbReference type="Gene3D" id="3.30.470.20">
    <property type="entry name" value="ATP-grasp fold, B domain"/>
    <property type="match status" value="1"/>
</dbReference>
<evidence type="ECO:0000256" key="5">
    <source>
        <dbReference type="ARBA" id="ARBA00022840"/>
    </source>
</evidence>
<evidence type="ECO:0000256" key="1">
    <source>
        <dbReference type="ARBA" id="ARBA00003761"/>
    </source>
</evidence>
<keyword evidence="4 7" id="KW-0547">Nucleotide-binding</keyword>
<gene>
    <name evidence="10" type="ORF">AGRA3207_001924</name>
</gene>
<evidence type="ECO:0000256" key="2">
    <source>
        <dbReference type="ARBA" id="ARBA00013263"/>
    </source>
</evidence>
<reference evidence="10" key="1">
    <citation type="submission" date="2020-07" db="EMBL/GenBank/DDBJ databases">
        <authorList>
            <person name="Tarantini F.S."/>
            <person name="Hong K.W."/>
            <person name="Chan K.G."/>
        </authorList>
    </citation>
    <scope>NUCLEOTIDE SEQUENCE</scope>
    <source>
        <strain evidence="10">32-07</strain>
    </source>
</reference>
<evidence type="ECO:0000259" key="9">
    <source>
        <dbReference type="PROSITE" id="PS50979"/>
    </source>
</evidence>
<evidence type="ECO:0000256" key="3">
    <source>
        <dbReference type="ARBA" id="ARBA00022598"/>
    </source>
</evidence>
<keyword evidence="5 7" id="KW-0067">ATP-binding</keyword>
<dbReference type="SUPFAM" id="SSF56059">
    <property type="entry name" value="Glutathione synthetase ATP-binding domain-like"/>
    <property type="match status" value="1"/>
</dbReference>
<dbReference type="InterPro" id="IPR005481">
    <property type="entry name" value="BC-like_N"/>
</dbReference>
<keyword evidence="3" id="KW-0436">Ligase</keyword>
<dbReference type="SUPFAM" id="SSF51246">
    <property type="entry name" value="Rudiment single hybrid motif"/>
    <property type="match status" value="1"/>
</dbReference>
<dbReference type="Pfam" id="PF00289">
    <property type="entry name" value="Biotin_carb_N"/>
    <property type="match status" value="1"/>
</dbReference>
<sequence length="469" mass="49964">MSNATARTTPGTRKAPVVLVANRGEIAVRIIAAARRIGAGPVLAASAADTGSRAARLADDVIVIGPPQAGRSYLRPEYIAQAAVHAGADVVHPGYGFLSEQPELAELLAAENIAFAGPRPETLRAVGDKSSARKAAVAAGVPVAPAVEVDDVHAVVPLAGTIGYPLLIKAVHGGGGRGIRLVTDAEELARLAPQAAAEAQAAFGNGALYLERFYPAARHVEVQVFGDGRGGAQVFGDRDCSVQRRHQKLIEECPAPGISEARRAVLHDSSRALVRALRYRGAGTVEFLVDTESEDVVFLEMNARIQVEHPVTEEAYGIDLVAAQLRLALGRDPQLPDVPPVPPATAIELRINAEDPDNDFRPTPGVVDRVRWPAGPGIRVDTHIEDGYPFPPFYDSLMAKLIVRAHSRPAAVAAVRSAAQSVVLDGVRTTLPLHRFVLSHPDFIHGGVSTSWFGPAWEQRQNRRKEAVR</sequence>
<comment type="function">
    <text evidence="1">This protein is a component of the acetyl coenzyme A carboxylase complex; first, biotin carboxylase catalyzes the carboxylation of the carrier protein and then the transcarboxylase transfers the carboxyl group to form malonyl-CoA.</text>
</comment>
<dbReference type="InterPro" id="IPR016185">
    <property type="entry name" value="PreATP-grasp_dom_sf"/>
</dbReference>
<dbReference type="PANTHER" id="PTHR48095:SF2">
    <property type="entry name" value="BIOTIN CARBOXYLASE, CHLOROPLASTIC"/>
    <property type="match status" value="1"/>
</dbReference>
<dbReference type="InterPro" id="IPR011761">
    <property type="entry name" value="ATP-grasp"/>
</dbReference>
<dbReference type="InterPro" id="IPR005479">
    <property type="entry name" value="CPAse_ATP-bd"/>
</dbReference>
<dbReference type="PANTHER" id="PTHR48095">
    <property type="entry name" value="PYRUVATE CARBOXYLASE SUBUNIT A"/>
    <property type="match status" value="1"/>
</dbReference>
<dbReference type="InterPro" id="IPR005482">
    <property type="entry name" value="Biotin_COase_C"/>
</dbReference>
<evidence type="ECO:0000256" key="7">
    <source>
        <dbReference type="PROSITE-ProRule" id="PRU00409"/>
    </source>
</evidence>
<name>A0ABX8QUI0_9ACTN</name>
<evidence type="ECO:0000256" key="4">
    <source>
        <dbReference type="ARBA" id="ARBA00022741"/>
    </source>
</evidence>